<proteinExistence type="predicted"/>
<reference evidence="5 6" key="1">
    <citation type="journal article" date="2003" name="PLoS Biol.">
        <title>The genome sequence of Caenorhabditis briggsae: a platform for comparative genomics.</title>
        <authorList>
            <person name="Stein L.D."/>
            <person name="Bao Z."/>
            <person name="Blasiar D."/>
            <person name="Blumenthal T."/>
            <person name="Brent M.R."/>
            <person name="Chen N."/>
            <person name="Chinwalla A."/>
            <person name="Clarke L."/>
            <person name="Clee C."/>
            <person name="Coghlan A."/>
            <person name="Coulson A."/>
            <person name="D'Eustachio P."/>
            <person name="Fitch D.H."/>
            <person name="Fulton L.A."/>
            <person name="Fulton R.E."/>
            <person name="Griffiths-Jones S."/>
            <person name="Harris T.W."/>
            <person name="Hillier L.W."/>
            <person name="Kamath R."/>
            <person name="Kuwabara P.E."/>
            <person name="Mardis E.R."/>
            <person name="Marra M.A."/>
            <person name="Miner T.L."/>
            <person name="Minx P."/>
            <person name="Mullikin J.C."/>
            <person name="Plumb R.W."/>
            <person name="Rogers J."/>
            <person name="Schein J.E."/>
            <person name="Sohrmann M."/>
            <person name="Spieth J."/>
            <person name="Stajich J.E."/>
            <person name="Wei C."/>
            <person name="Willey D."/>
            <person name="Wilson R.K."/>
            <person name="Durbin R."/>
            <person name="Waterston R.H."/>
        </authorList>
    </citation>
    <scope>NUCLEOTIDE SEQUENCE [LARGE SCALE GENOMIC DNA]</scope>
    <source>
        <strain evidence="5 6">AF16</strain>
    </source>
</reference>
<feature type="compositionally biased region" description="Basic and acidic residues" evidence="2">
    <location>
        <begin position="224"/>
        <end position="255"/>
    </location>
</feature>
<dbReference type="SUPFAM" id="SSF54791">
    <property type="entry name" value="Eukaryotic type KH-domain (KH-domain type I)"/>
    <property type="match status" value="1"/>
</dbReference>
<dbReference type="RefSeq" id="XP_002641241.1">
    <property type="nucleotide sequence ID" value="XM_002641195.1"/>
</dbReference>
<keyword evidence="3" id="KW-0812">Transmembrane</keyword>
<keyword evidence="3" id="KW-0472">Membrane</keyword>
<evidence type="ECO:0000313" key="5">
    <source>
        <dbReference type="EMBL" id="CAP28684.1"/>
    </source>
</evidence>
<evidence type="ECO:0000313" key="7">
    <source>
        <dbReference type="WormBase" id="CBG09108a"/>
    </source>
</evidence>
<keyword evidence="1" id="KW-0694">RNA-binding</keyword>
<sequence>MMSFQRDTRKASSSSSDAYNANFSEQQHGQLTYTACDVVTRHLITVLLSISEWCRGLAEKLGSEDSERCVRFSSHFYDLNISAAMSSVASKQALLIALGGISIAALFVWYIKKDGGKKKKPTLTDSNGSASVQNGSVGNKKQQQNGHANGSISSSKPKVAEVPNPAEEAPAQNEKPIEVVVEKKQNEPENKSESVETDHAAAGDYSEAVQQAEDVEVQEEEQKESEPEQKPEEKVEPVKEEVEEEQFVKKEEPKLKSAPPAAPLIMPLPKTKVLENEQIPEEPTPTKCFGNLTVDTVSPASAFSWSEEMEKSYNEEEFRAQESSDIDRSPASPLRHTSHHQNHHHKKNGGSMQKNMSNNKKGARGTPNHNQHYQPPQPEKRGDVKKGQRRLTKEKSAEEKVEKPQKRVVIKETPVVQTMPAETTELPQSPIHSDESYEKSGSPGLDSQNSEVRAYLFTLAHLLTSQNHRMLTSAPVFVHPTQLPTHIPPPPVLLSPGGTLLFPPGFIPPPFPAVLDEEELHELTASASCSSPDFGLSESFYYPSSSSEVSEASPFETADFGTVTLNIYSLTGDEEEEFRMYAKAQEEVKLKRQRRNSTTSSSGYGYSLPRTPTTEILFDTASSQDSGRATGPLASPHDGDINGTEEDYLPMYEFEIPNSLVGLIIGVKGKTIKELSQRTNVRMLIRQHHAPEKSKSHQICQVRGKRDEINHCLQMLRRRFPPARFPELNLQPVVPPILPNGNFDMLSTTPTWLTLPDDIKCEVAVSSIINVSHFFIQQPTHPSFASLRHLDMYMASLYGEQSNLPELPIPCQKGLLCAASIGNSWFRAVTVHYYDETDEVYVKFVDYGGYSRMARQDLRQIRTDLMSLPFQATEVVLAHVRPVDGTTNWSEGAMQLFKEACTGKAINCKVVGHSVETDMAMVELYVPVKMGNETKEVRFDNLLMERGFARTADPSKMVRVSYQPNLLAGDVQMKRPSFSSQTSQTAVVC</sequence>
<feature type="compositionally biased region" description="Acidic residues" evidence="2">
    <location>
        <begin position="213"/>
        <end position="223"/>
    </location>
</feature>
<dbReference type="Pfam" id="PF00567">
    <property type="entry name" value="TUDOR"/>
    <property type="match status" value="1"/>
</dbReference>
<dbReference type="InterPro" id="IPR047368">
    <property type="entry name" value="KH-I_AKAP1"/>
</dbReference>
<dbReference type="PROSITE" id="PS50084">
    <property type="entry name" value="KH_TYPE_1"/>
    <property type="match status" value="1"/>
</dbReference>
<evidence type="ECO:0000256" key="3">
    <source>
        <dbReference type="SAM" id="Phobius"/>
    </source>
</evidence>
<feature type="compositionally biased region" description="Low complexity" evidence="2">
    <location>
        <begin position="160"/>
        <end position="174"/>
    </location>
</feature>
<dbReference type="Gene3D" id="3.30.1370.10">
    <property type="entry name" value="K Homology domain, type 1"/>
    <property type="match status" value="1"/>
</dbReference>
<evidence type="ECO:0000256" key="2">
    <source>
        <dbReference type="SAM" id="MobiDB-lite"/>
    </source>
</evidence>
<dbReference type="HOGENOM" id="CLU_330699_0_0_1"/>
<gene>
    <name evidence="7" type="primary">akap-1</name>
    <name evidence="5 7" type="ORF">CBG09108</name>
    <name evidence="5" type="ORF">CBG_09108</name>
</gene>
<dbReference type="EMBL" id="HE601284">
    <property type="protein sequence ID" value="CAP28684.1"/>
    <property type="molecule type" value="Genomic_DNA"/>
</dbReference>
<dbReference type="KEGG" id="cbr:CBG_09108"/>
<dbReference type="InterPro" id="IPR036612">
    <property type="entry name" value="KH_dom_type_1_sf"/>
</dbReference>
<feature type="compositionally biased region" description="Polar residues" evidence="2">
    <location>
        <begin position="123"/>
        <end position="156"/>
    </location>
</feature>
<feature type="compositionally biased region" description="Basic and acidic residues" evidence="2">
    <location>
        <begin position="378"/>
        <end position="405"/>
    </location>
</feature>
<feature type="region of interest" description="Disordered" evidence="2">
    <location>
        <begin position="306"/>
        <end position="446"/>
    </location>
</feature>
<keyword evidence="3" id="KW-1133">Transmembrane helix</keyword>
<dbReference type="CDD" id="cd20407">
    <property type="entry name" value="Tudor_AKAP1"/>
    <property type="match status" value="1"/>
</dbReference>
<reference evidence="5 6" key="2">
    <citation type="journal article" date="2011" name="PLoS Genet.">
        <title>Caenorhabditis briggsae recombinant inbred line genotypes reveal inter-strain incompatibility and the evolution of recombination.</title>
        <authorList>
            <person name="Ross J.A."/>
            <person name="Koboldt D.C."/>
            <person name="Staisch J.E."/>
            <person name="Chamberlin H.M."/>
            <person name="Gupta B.P."/>
            <person name="Miller R.D."/>
            <person name="Baird S.E."/>
            <person name="Haag E.S."/>
        </authorList>
    </citation>
    <scope>NUCLEOTIDE SEQUENCE [LARGE SCALE GENOMIC DNA]</scope>
    <source>
        <strain evidence="5 6">AF16</strain>
    </source>
</reference>
<protein>
    <submittedName>
        <fullName evidence="5">Protein CBG09108</fullName>
    </submittedName>
</protein>
<feature type="domain" description="Tudor" evidence="4">
    <location>
        <begin position="810"/>
        <end position="868"/>
    </location>
</feature>
<feature type="transmembrane region" description="Helical" evidence="3">
    <location>
        <begin position="93"/>
        <end position="111"/>
    </location>
</feature>
<feature type="compositionally biased region" description="Basic residues" evidence="2">
    <location>
        <begin position="336"/>
        <end position="348"/>
    </location>
</feature>
<dbReference type="Gene3D" id="2.30.30.140">
    <property type="match status" value="1"/>
</dbReference>
<dbReference type="InterPro" id="IPR004088">
    <property type="entry name" value="KH_dom_type_1"/>
</dbReference>
<dbReference type="CTD" id="8583234"/>
<organism evidence="5 6">
    <name type="scientific">Caenorhabditis briggsae</name>
    <dbReference type="NCBI Taxonomy" id="6238"/>
    <lineage>
        <taxon>Eukaryota</taxon>
        <taxon>Metazoa</taxon>
        <taxon>Ecdysozoa</taxon>
        <taxon>Nematoda</taxon>
        <taxon>Chromadorea</taxon>
        <taxon>Rhabditida</taxon>
        <taxon>Rhabditina</taxon>
        <taxon>Rhabditomorpha</taxon>
        <taxon>Rhabditoidea</taxon>
        <taxon>Rhabditidae</taxon>
        <taxon>Peloderinae</taxon>
        <taxon>Caenorhabditis</taxon>
    </lineage>
</organism>
<feature type="compositionally biased region" description="Basic and acidic residues" evidence="2">
    <location>
        <begin position="308"/>
        <end position="328"/>
    </location>
</feature>
<dbReference type="GO" id="GO:0005739">
    <property type="term" value="C:mitochondrion"/>
    <property type="evidence" value="ECO:0007669"/>
    <property type="project" value="UniProtKB-ARBA"/>
</dbReference>
<evidence type="ECO:0000256" key="1">
    <source>
        <dbReference type="PROSITE-ProRule" id="PRU00117"/>
    </source>
</evidence>
<keyword evidence="6" id="KW-1185">Reference proteome</keyword>
<evidence type="ECO:0000259" key="4">
    <source>
        <dbReference type="PROSITE" id="PS50304"/>
    </source>
</evidence>
<feature type="region of interest" description="Disordered" evidence="2">
    <location>
        <begin position="212"/>
        <end position="269"/>
    </location>
</feature>
<dbReference type="WormBase" id="CBG09108a">
    <property type="protein sequence ID" value="CBP48737"/>
    <property type="gene ID" value="WBGene00030769"/>
    <property type="gene designation" value="Cbr-akap-1"/>
</dbReference>
<dbReference type="STRING" id="6238.A8X7S3"/>
<name>A8X7S3_CAEBR</name>
<dbReference type="InterPro" id="IPR050621">
    <property type="entry name" value="Tudor_domain_containing"/>
</dbReference>
<feature type="region of interest" description="Disordered" evidence="2">
    <location>
        <begin position="622"/>
        <end position="641"/>
    </location>
</feature>
<dbReference type="InterPro" id="IPR004087">
    <property type="entry name" value="KH_dom"/>
</dbReference>
<dbReference type="Gene3D" id="2.40.50.90">
    <property type="match status" value="1"/>
</dbReference>
<dbReference type="eggNOG" id="KOG2279">
    <property type="taxonomic scope" value="Eukaryota"/>
</dbReference>
<dbReference type="PANTHER" id="PTHR22948">
    <property type="entry name" value="TUDOR DOMAIN CONTAINING PROTEIN"/>
    <property type="match status" value="1"/>
</dbReference>
<dbReference type="InterPro" id="IPR047367">
    <property type="entry name" value="Tudor_AKAP1"/>
</dbReference>
<dbReference type="SUPFAM" id="SSF63748">
    <property type="entry name" value="Tudor/PWWP/MBT"/>
    <property type="match status" value="1"/>
</dbReference>
<dbReference type="PANTHER" id="PTHR22948:SF65">
    <property type="entry name" value="A-KINASE ANCHORING PROTEIN 1"/>
    <property type="match status" value="1"/>
</dbReference>
<dbReference type="InterPro" id="IPR035437">
    <property type="entry name" value="SNase_OB-fold_sf"/>
</dbReference>
<dbReference type="InterPro" id="IPR002999">
    <property type="entry name" value="Tudor"/>
</dbReference>
<dbReference type="GeneID" id="8583234"/>
<dbReference type="Proteomes" id="UP000008549">
    <property type="component" value="Unassembled WGS sequence"/>
</dbReference>
<feature type="region of interest" description="Disordered" evidence="2">
    <location>
        <begin position="116"/>
        <end position="177"/>
    </location>
</feature>
<dbReference type="GO" id="GO:0003723">
    <property type="term" value="F:RNA binding"/>
    <property type="evidence" value="ECO:0007669"/>
    <property type="project" value="UniProtKB-UniRule"/>
</dbReference>
<dbReference type="PROSITE" id="PS50304">
    <property type="entry name" value="TUDOR"/>
    <property type="match status" value="1"/>
</dbReference>
<dbReference type="SMART" id="SM00333">
    <property type="entry name" value="TUDOR"/>
    <property type="match status" value="1"/>
</dbReference>
<dbReference type="SMART" id="SM00322">
    <property type="entry name" value="KH"/>
    <property type="match status" value="1"/>
</dbReference>
<dbReference type="Pfam" id="PF00013">
    <property type="entry name" value="KH_1"/>
    <property type="match status" value="1"/>
</dbReference>
<dbReference type="CDD" id="cd22395">
    <property type="entry name" value="KH-I_AKAP1"/>
    <property type="match status" value="1"/>
</dbReference>
<dbReference type="AlphaFoldDB" id="A8X7S3"/>
<evidence type="ECO:0000313" key="6">
    <source>
        <dbReference type="Proteomes" id="UP000008549"/>
    </source>
</evidence>
<dbReference type="InParanoid" id="A8X7S3"/>
<accession>A8X7S3</accession>
<dbReference type="FunCoup" id="A8X7S3">
    <property type="interactions" value="1"/>
</dbReference>